<sequence>MRIGELSRRTGVSERLLRYYEEQGLLHPYRRPSGYREYDESDIATVSRIRTLLAAGLTTAIIAEVLPCLGEDEKHLAPICSETAEHLHRHRTQIDECIAELQTARRMLDAIITGAAREHAPTTADTTP</sequence>
<dbReference type="PANTHER" id="PTHR30204:SF69">
    <property type="entry name" value="MERR-FAMILY TRANSCRIPTIONAL REGULATOR"/>
    <property type="match status" value="1"/>
</dbReference>
<dbReference type="Gene3D" id="1.10.1660.10">
    <property type="match status" value="1"/>
</dbReference>
<evidence type="ECO:0000256" key="1">
    <source>
        <dbReference type="ARBA" id="ARBA00022491"/>
    </source>
</evidence>
<dbReference type="PRINTS" id="PR00040">
    <property type="entry name" value="HTHMERR"/>
</dbReference>
<evidence type="ECO:0000256" key="2">
    <source>
        <dbReference type="ARBA" id="ARBA00023015"/>
    </source>
</evidence>
<feature type="domain" description="HTH merR-type" evidence="5">
    <location>
        <begin position="1"/>
        <end position="68"/>
    </location>
</feature>
<dbReference type="RefSeq" id="WP_112256161.1">
    <property type="nucleotide sequence ID" value="NZ_QMIG01000001.1"/>
</dbReference>
<evidence type="ECO:0000313" key="6">
    <source>
        <dbReference type="EMBL" id="RAW18591.1"/>
    </source>
</evidence>
<dbReference type="PROSITE" id="PS00552">
    <property type="entry name" value="HTH_MERR_1"/>
    <property type="match status" value="1"/>
</dbReference>
<dbReference type="OrthoDB" id="5296483at2"/>
<dbReference type="Pfam" id="PF13411">
    <property type="entry name" value="MerR_1"/>
    <property type="match status" value="1"/>
</dbReference>
<dbReference type="InterPro" id="IPR009061">
    <property type="entry name" value="DNA-bd_dom_put_sf"/>
</dbReference>
<dbReference type="GO" id="GO:0003700">
    <property type="term" value="F:DNA-binding transcription factor activity"/>
    <property type="evidence" value="ECO:0007669"/>
    <property type="project" value="InterPro"/>
</dbReference>
<evidence type="ECO:0000313" key="7">
    <source>
        <dbReference type="Proteomes" id="UP000250462"/>
    </source>
</evidence>
<evidence type="ECO:0000256" key="4">
    <source>
        <dbReference type="ARBA" id="ARBA00023163"/>
    </source>
</evidence>
<evidence type="ECO:0000259" key="5">
    <source>
        <dbReference type="PROSITE" id="PS50937"/>
    </source>
</evidence>
<evidence type="ECO:0000256" key="3">
    <source>
        <dbReference type="ARBA" id="ARBA00023125"/>
    </source>
</evidence>
<dbReference type="EMBL" id="QMIG01000001">
    <property type="protein sequence ID" value="RAW18591.1"/>
    <property type="molecule type" value="Genomic_DNA"/>
</dbReference>
<keyword evidence="3" id="KW-0238">DNA-binding</keyword>
<keyword evidence="4" id="KW-0804">Transcription</keyword>
<organism evidence="6 7">
    <name type="scientific">Phytoactinopolyspora halophila</name>
    <dbReference type="NCBI Taxonomy" id="1981511"/>
    <lineage>
        <taxon>Bacteria</taxon>
        <taxon>Bacillati</taxon>
        <taxon>Actinomycetota</taxon>
        <taxon>Actinomycetes</taxon>
        <taxon>Jiangellales</taxon>
        <taxon>Jiangellaceae</taxon>
        <taxon>Phytoactinopolyspora</taxon>
    </lineage>
</organism>
<dbReference type="AlphaFoldDB" id="A0A329R224"/>
<keyword evidence="2" id="KW-0805">Transcription regulation</keyword>
<dbReference type="CDD" id="cd01282">
    <property type="entry name" value="HTH_MerR-like_sg3"/>
    <property type="match status" value="1"/>
</dbReference>
<protein>
    <submittedName>
        <fullName evidence="6">MerR family transcriptional regulator</fullName>
    </submittedName>
</protein>
<dbReference type="GO" id="GO:0003677">
    <property type="term" value="F:DNA binding"/>
    <property type="evidence" value="ECO:0007669"/>
    <property type="project" value="UniProtKB-KW"/>
</dbReference>
<dbReference type="InterPro" id="IPR047057">
    <property type="entry name" value="MerR_fam"/>
</dbReference>
<dbReference type="SMART" id="SM00422">
    <property type="entry name" value="HTH_MERR"/>
    <property type="match status" value="1"/>
</dbReference>
<gene>
    <name evidence="6" type="ORF">DPM12_00405</name>
</gene>
<dbReference type="InterPro" id="IPR000551">
    <property type="entry name" value="MerR-type_HTH_dom"/>
</dbReference>
<dbReference type="PROSITE" id="PS50937">
    <property type="entry name" value="HTH_MERR_2"/>
    <property type="match status" value="1"/>
</dbReference>
<dbReference type="Proteomes" id="UP000250462">
    <property type="component" value="Unassembled WGS sequence"/>
</dbReference>
<accession>A0A329R224</accession>
<dbReference type="PANTHER" id="PTHR30204">
    <property type="entry name" value="REDOX-CYCLING DRUG-SENSING TRANSCRIPTIONAL ACTIVATOR SOXR"/>
    <property type="match status" value="1"/>
</dbReference>
<keyword evidence="7" id="KW-1185">Reference proteome</keyword>
<proteinExistence type="predicted"/>
<name>A0A329R224_9ACTN</name>
<reference evidence="6 7" key="1">
    <citation type="submission" date="2018-06" db="EMBL/GenBank/DDBJ databases">
        <title>Phytoactinopolyspora halophila sp. nov., a novel halophilic actinomycete isolated from a saline soil in China.</title>
        <authorList>
            <person name="Tang S.-K."/>
        </authorList>
    </citation>
    <scope>NUCLEOTIDE SEQUENCE [LARGE SCALE GENOMIC DNA]</scope>
    <source>
        <strain evidence="6 7">YIM 96934</strain>
    </source>
</reference>
<keyword evidence="1" id="KW-0678">Repressor</keyword>
<dbReference type="SUPFAM" id="SSF46955">
    <property type="entry name" value="Putative DNA-binding domain"/>
    <property type="match status" value="1"/>
</dbReference>
<comment type="caution">
    <text evidence="6">The sequence shown here is derived from an EMBL/GenBank/DDBJ whole genome shotgun (WGS) entry which is preliminary data.</text>
</comment>